<dbReference type="EMBL" id="JAOPJF010000066">
    <property type="protein sequence ID" value="KAK1141300.1"/>
    <property type="molecule type" value="Genomic_DNA"/>
</dbReference>
<proteinExistence type="predicted"/>
<dbReference type="Proteomes" id="UP001177260">
    <property type="component" value="Unassembled WGS sequence"/>
</dbReference>
<name>A0ACC3AV67_9EURO</name>
<keyword evidence="2" id="KW-1185">Reference proteome</keyword>
<evidence type="ECO:0000313" key="2">
    <source>
        <dbReference type="Proteomes" id="UP001177260"/>
    </source>
</evidence>
<comment type="caution">
    <text evidence="1">The sequence shown here is derived from an EMBL/GenBank/DDBJ whole genome shotgun (WGS) entry which is preliminary data.</text>
</comment>
<organism evidence="1 2">
    <name type="scientific">Aspergillus melleus</name>
    <dbReference type="NCBI Taxonomy" id="138277"/>
    <lineage>
        <taxon>Eukaryota</taxon>
        <taxon>Fungi</taxon>
        <taxon>Dikarya</taxon>
        <taxon>Ascomycota</taxon>
        <taxon>Pezizomycotina</taxon>
        <taxon>Eurotiomycetes</taxon>
        <taxon>Eurotiomycetidae</taxon>
        <taxon>Eurotiales</taxon>
        <taxon>Aspergillaceae</taxon>
        <taxon>Aspergillus</taxon>
        <taxon>Aspergillus subgen. Circumdati</taxon>
    </lineage>
</organism>
<evidence type="ECO:0000313" key="1">
    <source>
        <dbReference type="EMBL" id="KAK1141300.1"/>
    </source>
</evidence>
<gene>
    <name evidence="1" type="ORF">N8T08_009207</name>
</gene>
<accession>A0ACC3AV67</accession>
<reference evidence="1 2" key="1">
    <citation type="journal article" date="2023" name="ACS Omega">
        <title>Identification of the Neoaspergillic Acid Biosynthesis Gene Cluster by Establishing an In Vitro CRISPR-Ribonucleoprotein Genetic System in Aspergillus melleus.</title>
        <authorList>
            <person name="Yuan B."/>
            <person name="Grau M.F."/>
            <person name="Murata R.M."/>
            <person name="Torok T."/>
            <person name="Venkateswaran K."/>
            <person name="Stajich J.E."/>
            <person name="Wang C.C.C."/>
        </authorList>
    </citation>
    <scope>NUCLEOTIDE SEQUENCE [LARGE SCALE GENOMIC DNA]</scope>
    <source>
        <strain evidence="1 2">IMV 1140</strain>
    </source>
</reference>
<sequence length="327" mass="36199">MAPPMVTTVRAVVAAVAILTLLVCSMRLYLRKFITRAFGLDDCLVILAMICVLLFAALSIYLTFFGIGRHMDTVPVEQLPTMQYAIYISLCTYLFVASAVKISLLVFIMRAFPTKLIRWLGLSIIGFLVLLTISGELPLILQCSPVRAAYDKTVPNYKCFSSDTLFDIEMYQGVLMFAVDLAIFALPIPTIWKLQMPLQRRLTIIGLFGLGLVACAAGLARLPTLVYQKDDTDFTYSGATPLIWMNVEFGLALITGSLPSLRILLRKIPGFGSSHKSESKELTGGNANGHSGFHLRDQKRWTSKIIGKGRGDVESLASESQERIFRN</sequence>
<protein>
    <submittedName>
        <fullName evidence="1">Uncharacterized protein</fullName>
    </submittedName>
</protein>